<protein>
    <submittedName>
        <fullName evidence="7">GRF zinc finger containing protein</fullName>
    </submittedName>
</protein>
<evidence type="ECO:0000256" key="3">
    <source>
        <dbReference type="ARBA" id="ARBA00022833"/>
    </source>
</evidence>
<dbReference type="GO" id="GO:0008270">
    <property type="term" value="F:zinc ion binding"/>
    <property type="evidence" value="ECO:0007669"/>
    <property type="project" value="UniProtKB-KW"/>
</dbReference>
<dbReference type="EMBL" id="BKCP01004672">
    <property type="protein sequence ID" value="GER33129.1"/>
    <property type="molecule type" value="Genomic_DNA"/>
</dbReference>
<dbReference type="OrthoDB" id="2822301at2759"/>
<dbReference type="Proteomes" id="UP000325081">
    <property type="component" value="Unassembled WGS sequence"/>
</dbReference>
<gene>
    <name evidence="7" type="ORF">STAS_09223</name>
</gene>
<evidence type="ECO:0000313" key="8">
    <source>
        <dbReference type="Proteomes" id="UP000325081"/>
    </source>
</evidence>
<organism evidence="7 8">
    <name type="scientific">Striga asiatica</name>
    <name type="common">Asiatic witchweed</name>
    <name type="synonym">Buchnera asiatica</name>
    <dbReference type="NCBI Taxonomy" id="4170"/>
    <lineage>
        <taxon>Eukaryota</taxon>
        <taxon>Viridiplantae</taxon>
        <taxon>Streptophyta</taxon>
        <taxon>Embryophyta</taxon>
        <taxon>Tracheophyta</taxon>
        <taxon>Spermatophyta</taxon>
        <taxon>Magnoliopsida</taxon>
        <taxon>eudicotyledons</taxon>
        <taxon>Gunneridae</taxon>
        <taxon>Pentapetalae</taxon>
        <taxon>asterids</taxon>
        <taxon>lamiids</taxon>
        <taxon>Lamiales</taxon>
        <taxon>Orobanchaceae</taxon>
        <taxon>Buchnereae</taxon>
        <taxon>Striga</taxon>
    </lineage>
</organism>
<evidence type="ECO:0000256" key="4">
    <source>
        <dbReference type="PROSITE-ProRule" id="PRU01343"/>
    </source>
</evidence>
<evidence type="ECO:0000256" key="1">
    <source>
        <dbReference type="ARBA" id="ARBA00022723"/>
    </source>
</evidence>
<comment type="caution">
    <text evidence="7">The sequence shown here is derived from an EMBL/GenBank/DDBJ whole genome shotgun (WGS) entry which is preliminary data.</text>
</comment>
<evidence type="ECO:0000256" key="2">
    <source>
        <dbReference type="ARBA" id="ARBA00022771"/>
    </source>
</evidence>
<keyword evidence="2 4" id="KW-0863">Zinc-finger</keyword>
<keyword evidence="5" id="KW-1133">Transmembrane helix</keyword>
<dbReference type="AlphaFoldDB" id="A0A5A7PK41"/>
<sequence>MWRQTSELIVDDFCNCGHAAVKKTCWTDPNAGRRYSACAKHRELGGCTYFIWIDPPMCMRSRQVIPRLRKRVDRLEAEIRRKNIREKILLFVLLVSWIVVYLSK</sequence>
<evidence type="ECO:0000256" key="5">
    <source>
        <dbReference type="SAM" id="Phobius"/>
    </source>
</evidence>
<dbReference type="PANTHER" id="PTHR33248">
    <property type="entry name" value="ZINC ION-BINDING PROTEIN"/>
    <property type="match status" value="1"/>
</dbReference>
<feature type="transmembrane region" description="Helical" evidence="5">
    <location>
        <begin position="88"/>
        <end position="103"/>
    </location>
</feature>
<keyword evidence="3" id="KW-0862">Zinc</keyword>
<keyword evidence="5" id="KW-0472">Membrane</keyword>
<accession>A0A5A7PK41</accession>
<evidence type="ECO:0000313" key="7">
    <source>
        <dbReference type="EMBL" id="GER33129.1"/>
    </source>
</evidence>
<dbReference type="PROSITE" id="PS51999">
    <property type="entry name" value="ZF_GRF"/>
    <property type="match status" value="1"/>
</dbReference>
<dbReference type="InterPro" id="IPR010666">
    <property type="entry name" value="Znf_GRF"/>
</dbReference>
<keyword evidence="8" id="KW-1185">Reference proteome</keyword>
<keyword evidence="5" id="KW-0812">Transmembrane</keyword>
<keyword evidence="1" id="KW-0479">Metal-binding</keyword>
<dbReference type="Pfam" id="PF06839">
    <property type="entry name" value="Zn_ribbon_GRF"/>
    <property type="match status" value="1"/>
</dbReference>
<reference evidence="8" key="1">
    <citation type="journal article" date="2019" name="Curr. Biol.">
        <title>Genome Sequence of Striga asiatica Provides Insight into the Evolution of Plant Parasitism.</title>
        <authorList>
            <person name="Yoshida S."/>
            <person name="Kim S."/>
            <person name="Wafula E.K."/>
            <person name="Tanskanen J."/>
            <person name="Kim Y.M."/>
            <person name="Honaas L."/>
            <person name="Yang Z."/>
            <person name="Spallek T."/>
            <person name="Conn C.E."/>
            <person name="Ichihashi Y."/>
            <person name="Cheong K."/>
            <person name="Cui S."/>
            <person name="Der J.P."/>
            <person name="Gundlach H."/>
            <person name="Jiao Y."/>
            <person name="Hori C."/>
            <person name="Ishida J.K."/>
            <person name="Kasahara H."/>
            <person name="Kiba T."/>
            <person name="Kim M.S."/>
            <person name="Koo N."/>
            <person name="Laohavisit A."/>
            <person name="Lee Y.H."/>
            <person name="Lumba S."/>
            <person name="McCourt P."/>
            <person name="Mortimer J.C."/>
            <person name="Mutuku J.M."/>
            <person name="Nomura T."/>
            <person name="Sasaki-Sekimoto Y."/>
            <person name="Seto Y."/>
            <person name="Wang Y."/>
            <person name="Wakatake T."/>
            <person name="Sakakibara H."/>
            <person name="Demura T."/>
            <person name="Yamaguchi S."/>
            <person name="Yoneyama K."/>
            <person name="Manabe R.I."/>
            <person name="Nelson D.C."/>
            <person name="Schulman A.H."/>
            <person name="Timko M.P."/>
            <person name="dePamphilis C.W."/>
            <person name="Choi D."/>
            <person name="Shirasu K."/>
        </authorList>
    </citation>
    <scope>NUCLEOTIDE SEQUENCE [LARGE SCALE GENOMIC DNA]</scope>
    <source>
        <strain evidence="8">cv. UVA1</strain>
    </source>
</reference>
<feature type="domain" description="GRF-type" evidence="6">
    <location>
        <begin position="14"/>
        <end position="56"/>
    </location>
</feature>
<proteinExistence type="predicted"/>
<name>A0A5A7PK41_STRAF</name>
<evidence type="ECO:0000259" key="6">
    <source>
        <dbReference type="PROSITE" id="PS51999"/>
    </source>
</evidence>